<protein>
    <submittedName>
        <fullName evidence="2">Uncharacterized protein</fullName>
    </submittedName>
</protein>
<feature type="region of interest" description="Disordered" evidence="1">
    <location>
        <begin position="84"/>
        <end position="121"/>
    </location>
</feature>
<dbReference type="AlphaFoldDB" id="A0A6C0ANG6"/>
<accession>A0A6C0ANG6</accession>
<feature type="compositionally biased region" description="Basic residues" evidence="1">
    <location>
        <begin position="89"/>
        <end position="113"/>
    </location>
</feature>
<proteinExistence type="predicted"/>
<evidence type="ECO:0000313" key="2">
    <source>
        <dbReference type="EMBL" id="QHS81033.1"/>
    </source>
</evidence>
<evidence type="ECO:0000256" key="1">
    <source>
        <dbReference type="SAM" id="MobiDB-lite"/>
    </source>
</evidence>
<reference evidence="2" key="1">
    <citation type="journal article" date="2020" name="Nature">
        <title>Giant virus diversity and host interactions through global metagenomics.</title>
        <authorList>
            <person name="Schulz F."/>
            <person name="Roux S."/>
            <person name="Paez-Espino D."/>
            <person name="Jungbluth S."/>
            <person name="Walsh D.A."/>
            <person name="Denef V.J."/>
            <person name="McMahon K.D."/>
            <person name="Konstantinidis K.T."/>
            <person name="Eloe-Fadrosh E.A."/>
            <person name="Kyrpides N.C."/>
            <person name="Woyke T."/>
        </authorList>
    </citation>
    <scope>NUCLEOTIDE SEQUENCE</scope>
    <source>
        <strain evidence="2">GVMAG-S-1101161-73</strain>
    </source>
</reference>
<organism evidence="2">
    <name type="scientific">viral metagenome</name>
    <dbReference type="NCBI Taxonomy" id="1070528"/>
    <lineage>
        <taxon>unclassified sequences</taxon>
        <taxon>metagenomes</taxon>
        <taxon>organismal metagenomes</taxon>
    </lineage>
</organism>
<dbReference type="EMBL" id="MN740729">
    <property type="protein sequence ID" value="QHS81033.1"/>
    <property type="molecule type" value="Genomic_DNA"/>
</dbReference>
<name>A0A6C0ANG6_9ZZZZ</name>
<sequence>MEPPPVRNKGPRTLRRLTEPEMLEINEHGLEIPSRNSKNFEPNLDKSALLVSTGTLAPKYNYRNKAKANQENTWEAYLKKRANAEARAKGNRSNRNTRKNKRNRNNRNNRNTRKGNLFGNFNIKNDPRITLGF</sequence>